<keyword evidence="3" id="KW-1185">Reference proteome</keyword>
<reference evidence="2" key="1">
    <citation type="journal article" date="2022" name="IScience">
        <title>Evolution of zygomycete secretomes and the origins of terrestrial fungal ecologies.</title>
        <authorList>
            <person name="Chang Y."/>
            <person name="Wang Y."/>
            <person name="Mondo S."/>
            <person name="Ahrendt S."/>
            <person name="Andreopoulos W."/>
            <person name="Barry K."/>
            <person name="Beard J."/>
            <person name="Benny G.L."/>
            <person name="Blankenship S."/>
            <person name="Bonito G."/>
            <person name="Cuomo C."/>
            <person name="Desiro A."/>
            <person name="Gervers K.A."/>
            <person name="Hundley H."/>
            <person name="Kuo A."/>
            <person name="LaButti K."/>
            <person name="Lang B.F."/>
            <person name="Lipzen A."/>
            <person name="O'Donnell K."/>
            <person name="Pangilinan J."/>
            <person name="Reynolds N."/>
            <person name="Sandor L."/>
            <person name="Smith M.E."/>
            <person name="Tsang A."/>
            <person name="Grigoriev I.V."/>
            <person name="Stajich J.E."/>
            <person name="Spatafora J.W."/>
        </authorList>
    </citation>
    <scope>NUCLEOTIDE SEQUENCE</scope>
    <source>
        <strain evidence="2">RSA 2281</strain>
    </source>
</reference>
<feature type="transmembrane region" description="Helical" evidence="1">
    <location>
        <begin position="120"/>
        <end position="137"/>
    </location>
</feature>
<keyword evidence="1" id="KW-0472">Membrane</keyword>
<evidence type="ECO:0000256" key="1">
    <source>
        <dbReference type="SAM" id="Phobius"/>
    </source>
</evidence>
<reference evidence="2" key="2">
    <citation type="submission" date="2023-02" db="EMBL/GenBank/DDBJ databases">
        <authorList>
            <consortium name="DOE Joint Genome Institute"/>
            <person name="Mondo S.J."/>
            <person name="Chang Y."/>
            <person name="Wang Y."/>
            <person name="Ahrendt S."/>
            <person name="Andreopoulos W."/>
            <person name="Barry K."/>
            <person name="Beard J."/>
            <person name="Benny G.L."/>
            <person name="Blankenship S."/>
            <person name="Bonito G."/>
            <person name="Cuomo C."/>
            <person name="Desiro A."/>
            <person name="Gervers K.A."/>
            <person name="Hundley H."/>
            <person name="Kuo A."/>
            <person name="LaButti K."/>
            <person name="Lang B.F."/>
            <person name="Lipzen A."/>
            <person name="O'Donnell K."/>
            <person name="Pangilinan J."/>
            <person name="Reynolds N."/>
            <person name="Sandor L."/>
            <person name="Smith M.W."/>
            <person name="Tsang A."/>
            <person name="Grigoriev I.V."/>
            <person name="Stajich J.E."/>
            <person name="Spatafora J.W."/>
        </authorList>
    </citation>
    <scope>NUCLEOTIDE SEQUENCE</scope>
    <source>
        <strain evidence="2">RSA 2281</strain>
    </source>
</reference>
<evidence type="ECO:0000313" key="2">
    <source>
        <dbReference type="EMBL" id="KAI9250461.1"/>
    </source>
</evidence>
<dbReference type="AlphaFoldDB" id="A0AAD5P9D9"/>
<keyword evidence="1" id="KW-1133">Transmembrane helix</keyword>
<gene>
    <name evidence="2" type="ORF">BDA99DRAFT_541716</name>
</gene>
<evidence type="ECO:0000313" key="3">
    <source>
        <dbReference type="Proteomes" id="UP001209540"/>
    </source>
</evidence>
<organism evidence="2 3">
    <name type="scientific">Phascolomyces articulosus</name>
    <dbReference type="NCBI Taxonomy" id="60185"/>
    <lineage>
        <taxon>Eukaryota</taxon>
        <taxon>Fungi</taxon>
        <taxon>Fungi incertae sedis</taxon>
        <taxon>Mucoromycota</taxon>
        <taxon>Mucoromycotina</taxon>
        <taxon>Mucoromycetes</taxon>
        <taxon>Mucorales</taxon>
        <taxon>Lichtheimiaceae</taxon>
        <taxon>Phascolomyces</taxon>
    </lineage>
</organism>
<feature type="transmembrane region" description="Helical" evidence="1">
    <location>
        <begin position="143"/>
        <end position="166"/>
    </location>
</feature>
<accession>A0AAD5P9D9</accession>
<dbReference type="Proteomes" id="UP001209540">
    <property type="component" value="Unassembled WGS sequence"/>
</dbReference>
<protein>
    <submittedName>
        <fullName evidence="2">Uncharacterized protein</fullName>
    </submittedName>
</protein>
<sequence length="244" mass="28736">MIAKKQSVGYDIISIDTEEVVVQTRGFTVFGYQEGKRGKDLLLIVTLKQGETSGVDTDEELSEVAIVVFWRVSTTFFSISFVPYTSFMIVLERSRINVSIELEYFRKCGNWRFGKLDKSVYFIAASKFCVIALQNLFGPGCFYFTIMFLMIIVYHSIFVGSVYGTFRKKLVFIFKGYYFMNRKKENEYPMDHFGYREEYGYPELISSNRFLEWFRQINNTLFGITYTMEDNILLLWRTDNFLFV</sequence>
<keyword evidence="1" id="KW-0812">Transmembrane</keyword>
<proteinExistence type="predicted"/>
<name>A0AAD5P9D9_9FUNG</name>
<dbReference type="EMBL" id="JAIXMP010000032">
    <property type="protein sequence ID" value="KAI9250461.1"/>
    <property type="molecule type" value="Genomic_DNA"/>
</dbReference>
<comment type="caution">
    <text evidence="2">The sequence shown here is derived from an EMBL/GenBank/DDBJ whole genome shotgun (WGS) entry which is preliminary data.</text>
</comment>